<evidence type="ECO:0000313" key="5">
    <source>
        <dbReference type="EMBL" id="KAA8645914.1"/>
    </source>
</evidence>
<dbReference type="Proteomes" id="UP000324241">
    <property type="component" value="Unassembled WGS sequence"/>
</dbReference>
<dbReference type="PANTHER" id="PTHR11552">
    <property type="entry name" value="GLUCOSE-METHANOL-CHOLINE GMC OXIDOREDUCTASE"/>
    <property type="match status" value="1"/>
</dbReference>
<protein>
    <recommendedName>
        <fullName evidence="4">Glucose-methanol-choline oxidoreductase C-terminal domain-containing protein</fullName>
    </recommendedName>
</protein>
<dbReference type="GeneID" id="54330037"/>
<feature type="compositionally biased region" description="Basic and acidic residues" evidence="2">
    <location>
        <begin position="160"/>
        <end position="177"/>
    </location>
</feature>
<dbReference type="SUPFAM" id="SSF51905">
    <property type="entry name" value="FAD/NAD(P)-binding domain"/>
    <property type="match status" value="2"/>
</dbReference>
<evidence type="ECO:0000259" key="4">
    <source>
        <dbReference type="Pfam" id="PF05199"/>
    </source>
</evidence>
<feature type="signal peptide" evidence="3">
    <location>
        <begin position="1"/>
        <end position="15"/>
    </location>
</feature>
<dbReference type="InterPro" id="IPR012132">
    <property type="entry name" value="GMC_OxRdtase"/>
</dbReference>
<name>A0A5M9MKI9_9EURO</name>
<dbReference type="AlphaFoldDB" id="A0A5M9MKI9"/>
<dbReference type="VEuPathDB" id="FungiDB:EYZ11_003585"/>
<evidence type="ECO:0000313" key="6">
    <source>
        <dbReference type="Proteomes" id="UP000324241"/>
    </source>
</evidence>
<dbReference type="GO" id="GO:0016614">
    <property type="term" value="F:oxidoreductase activity, acting on CH-OH group of donors"/>
    <property type="evidence" value="ECO:0007669"/>
    <property type="project" value="InterPro"/>
</dbReference>
<feature type="region of interest" description="Disordered" evidence="2">
    <location>
        <begin position="159"/>
        <end position="207"/>
    </location>
</feature>
<comment type="similarity">
    <text evidence="1">Belongs to the GMC oxidoreductase family.</text>
</comment>
<dbReference type="Gene3D" id="3.30.560.10">
    <property type="entry name" value="Glucose Oxidase, domain 3"/>
    <property type="match status" value="1"/>
</dbReference>
<dbReference type="GO" id="GO:0044550">
    <property type="term" value="P:secondary metabolite biosynthetic process"/>
    <property type="evidence" value="ECO:0007669"/>
    <property type="project" value="TreeGrafter"/>
</dbReference>
<proteinExistence type="inferred from homology"/>
<reference evidence="5 6" key="1">
    <citation type="submission" date="2019-08" db="EMBL/GenBank/DDBJ databases">
        <title>The genome sequence of a newly discovered highly antifungal drug resistant Aspergillus species, Aspergillus tanneri NIH 1004.</title>
        <authorList>
            <person name="Mounaud S."/>
            <person name="Singh I."/>
            <person name="Joardar V."/>
            <person name="Pakala S."/>
            <person name="Pakala S."/>
            <person name="Venepally P."/>
            <person name="Chung J.K."/>
            <person name="Losada L."/>
            <person name="Nierman W.C."/>
        </authorList>
    </citation>
    <scope>NUCLEOTIDE SEQUENCE [LARGE SCALE GENOMIC DNA]</scope>
    <source>
        <strain evidence="5 6">NIH1004</strain>
    </source>
</reference>
<comment type="caution">
    <text evidence="5">The sequence shown here is derived from an EMBL/GenBank/DDBJ whole genome shotgun (WGS) entry which is preliminary data.</text>
</comment>
<evidence type="ECO:0000256" key="2">
    <source>
        <dbReference type="SAM" id="MobiDB-lite"/>
    </source>
</evidence>
<accession>A0A5M9MKI9</accession>
<feature type="domain" description="Glucose-methanol-choline oxidoreductase C-terminal" evidence="4">
    <location>
        <begin position="412"/>
        <end position="449"/>
    </location>
</feature>
<gene>
    <name evidence="5" type="ORF">ATNIH1004_007335</name>
</gene>
<evidence type="ECO:0000256" key="1">
    <source>
        <dbReference type="ARBA" id="ARBA00010790"/>
    </source>
</evidence>
<evidence type="ECO:0000256" key="3">
    <source>
        <dbReference type="SAM" id="SignalP"/>
    </source>
</evidence>
<feature type="chain" id="PRO_5024464449" description="Glucose-methanol-choline oxidoreductase C-terminal domain-containing protein" evidence="3">
    <location>
        <begin position="16"/>
        <end position="457"/>
    </location>
</feature>
<dbReference type="PANTHER" id="PTHR11552:SF138">
    <property type="entry name" value="DEHYDROGENASE PKFF-RELATED"/>
    <property type="match status" value="1"/>
</dbReference>
<dbReference type="GO" id="GO:0050660">
    <property type="term" value="F:flavin adenine dinucleotide binding"/>
    <property type="evidence" value="ECO:0007669"/>
    <property type="project" value="InterPro"/>
</dbReference>
<dbReference type="InterPro" id="IPR036188">
    <property type="entry name" value="FAD/NAD-bd_sf"/>
</dbReference>
<keyword evidence="3" id="KW-0732">Signal</keyword>
<dbReference type="Pfam" id="PF05199">
    <property type="entry name" value="GMC_oxred_C"/>
    <property type="match status" value="1"/>
</dbReference>
<dbReference type="RefSeq" id="XP_033425275.1">
    <property type="nucleotide sequence ID" value="XM_033571960.1"/>
</dbReference>
<dbReference type="Gene3D" id="3.50.50.60">
    <property type="entry name" value="FAD/NAD(P)-binding domain"/>
    <property type="match status" value="2"/>
</dbReference>
<organism evidence="5 6">
    <name type="scientific">Aspergillus tanneri</name>
    <dbReference type="NCBI Taxonomy" id="1220188"/>
    <lineage>
        <taxon>Eukaryota</taxon>
        <taxon>Fungi</taxon>
        <taxon>Dikarya</taxon>
        <taxon>Ascomycota</taxon>
        <taxon>Pezizomycotina</taxon>
        <taxon>Eurotiomycetes</taxon>
        <taxon>Eurotiomycetidae</taxon>
        <taxon>Eurotiales</taxon>
        <taxon>Aspergillaceae</taxon>
        <taxon>Aspergillus</taxon>
        <taxon>Aspergillus subgen. Circumdati</taxon>
    </lineage>
</organism>
<dbReference type="InterPro" id="IPR007867">
    <property type="entry name" value="GMC_OxRtase_C"/>
</dbReference>
<dbReference type="EMBL" id="QUQM01000007">
    <property type="protein sequence ID" value="KAA8645914.1"/>
    <property type="molecule type" value="Genomic_DNA"/>
</dbReference>
<dbReference type="OrthoDB" id="269227at2759"/>
<sequence>MHIFPALSLRIFAAAQLHPDLWIMDNEPLIDWGFNTTLNLGQLREELHGLSLIHGWGSAEMGRRGGRPSFTWDRILLYYKLQEVHPLHASNLALYFNVSYTQTPDAFHLPRGPLQVSFSNAVFCHLDSSRLMAVGMCEIDGFNSGKLLGCAFGTQTIKPENADRAEDPSRRQQGDHRHTGRHGPHLQHSPGGFYPPRSQGGDPIHRGLPTPRLLMVSGIGCCDELAEFDIPCIGDLPGVGKNLQDPVMFGTSHRIHLETASTPANNQTAAALNMTVPSDRVRTAVPGECKTTMDGRICRNPTARSCPSRPGTRCGTSQTTGRRSNGCHKWVQQSHLQGHRSDGWPQLGFHHRRCAVIWRHHLPGQSDMNTLLWVDPQWLIDPTNLELGASFKRIQCYPDRNVCTNEQIRQFIVDSQARVYGVESLRVVGTNIFPFLVPGHPQVTFYALAKIVDAILE</sequence>